<dbReference type="PANTHER" id="PTHR31903">
    <property type="entry name" value="F12F1.11-RELATED"/>
    <property type="match status" value="1"/>
</dbReference>
<protein>
    <submittedName>
        <fullName evidence="3">ATP-dependent tryptophan/phenylalanine/tyrosine adenylase</fullName>
    </submittedName>
</protein>
<feature type="region of interest" description="Disordered" evidence="1">
    <location>
        <begin position="58"/>
        <end position="80"/>
    </location>
</feature>
<dbReference type="EMBL" id="JARAOO010000009">
    <property type="protein sequence ID" value="KAJ7957526.1"/>
    <property type="molecule type" value="Genomic_DNA"/>
</dbReference>
<feature type="compositionally biased region" description="Basic residues" evidence="1">
    <location>
        <begin position="205"/>
        <end position="218"/>
    </location>
</feature>
<dbReference type="KEGG" id="qsa:O6P43_023822"/>
<gene>
    <name evidence="3" type="ORF">O6P43_023822</name>
</gene>
<proteinExistence type="predicted"/>
<feature type="chain" id="PRO_5042107654" evidence="2">
    <location>
        <begin position="22"/>
        <end position="327"/>
    </location>
</feature>
<feature type="compositionally biased region" description="Low complexity" evidence="1">
    <location>
        <begin position="63"/>
        <end position="78"/>
    </location>
</feature>
<dbReference type="AlphaFoldDB" id="A0AAD7LHL8"/>
<name>A0AAD7LHL8_QUISA</name>
<sequence>MKKKTLLATGYWLLATTIVTNNEFSLPPGNLVSCNTTKSLLRIIFSFCTQTIMKIKNKGKVHPSPSSPSSSSSSSSSSTAIPNSSNGDFLTDVLKLLPAAILALASVLSIEDREVLAYMMTRSMKTTAPSSSITQTTNKKSYKKPVNRNQYSTHKPPLFDCDCFDCYTCYWFRWDSSPNREFIHQAIEAFEDQLSNGEKSNKNSTRNKKKERMGRRAAVKPIHVSPREVLALNTDETCGTISRSHENQMSQSISPEKAADDFELDVEPEADRAKTGEAPLEPVAEEMELAGILQPTAASNNKGFARKVLPDVLGLLNSRLWNLWSPN</sequence>
<comment type="caution">
    <text evidence="3">The sequence shown here is derived from an EMBL/GenBank/DDBJ whole genome shotgun (WGS) entry which is preliminary data.</text>
</comment>
<keyword evidence="2" id="KW-0732">Signal</keyword>
<dbReference type="Proteomes" id="UP001163823">
    <property type="component" value="Chromosome 9"/>
</dbReference>
<evidence type="ECO:0000256" key="1">
    <source>
        <dbReference type="SAM" id="MobiDB-lite"/>
    </source>
</evidence>
<dbReference type="PANTHER" id="PTHR31903:SF4">
    <property type="entry name" value="OS11G0490300 PROTEIN"/>
    <property type="match status" value="1"/>
</dbReference>
<feature type="signal peptide" evidence="2">
    <location>
        <begin position="1"/>
        <end position="21"/>
    </location>
</feature>
<organism evidence="3 4">
    <name type="scientific">Quillaja saponaria</name>
    <name type="common">Soap bark tree</name>
    <dbReference type="NCBI Taxonomy" id="32244"/>
    <lineage>
        <taxon>Eukaryota</taxon>
        <taxon>Viridiplantae</taxon>
        <taxon>Streptophyta</taxon>
        <taxon>Embryophyta</taxon>
        <taxon>Tracheophyta</taxon>
        <taxon>Spermatophyta</taxon>
        <taxon>Magnoliopsida</taxon>
        <taxon>eudicotyledons</taxon>
        <taxon>Gunneridae</taxon>
        <taxon>Pentapetalae</taxon>
        <taxon>rosids</taxon>
        <taxon>fabids</taxon>
        <taxon>Fabales</taxon>
        <taxon>Quillajaceae</taxon>
        <taxon>Quillaja</taxon>
    </lineage>
</organism>
<feature type="region of interest" description="Disordered" evidence="1">
    <location>
        <begin position="127"/>
        <end position="148"/>
    </location>
</feature>
<evidence type="ECO:0000313" key="4">
    <source>
        <dbReference type="Proteomes" id="UP001163823"/>
    </source>
</evidence>
<accession>A0AAD7LHL8</accession>
<feature type="region of interest" description="Disordered" evidence="1">
    <location>
        <begin position="194"/>
        <end position="218"/>
    </location>
</feature>
<reference evidence="3" key="1">
    <citation type="journal article" date="2023" name="Science">
        <title>Elucidation of the pathway for biosynthesis of saponin adjuvants from the soapbark tree.</title>
        <authorList>
            <person name="Reed J."/>
            <person name="Orme A."/>
            <person name="El-Demerdash A."/>
            <person name="Owen C."/>
            <person name="Martin L.B.B."/>
            <person name="Misra R.C."/>
            <person name="Kikuchi S."/>
            <person name="Rejzek M."/>
            <person name="Martin A.C."/>
            <person name="Harkess A."/>
            <person name="Leebens-Mack J."/>
            <person name="Louveau T."/>
            <person name="Stephenson M.J."/>
            <person name="Osbourn A."/>
        </authorList>
    </citation>
    <scope>NUCLEOTIDE SEQUENCE</scope>
    <source>
        <strain evidence="3">S10</strain>
    </source>
</reference>
<feature type="compositionally biased region" description="Polar residues" evidence="1">
    <location>
        <begin position="127"/>
        <end position="139"/>
    </location>
</feature>
<evidence type="ECO:0000256" key="2">
    <source>
        <dbReference type="SAM" id="SignalP"/>
    </source>
</evidence>
<keyword evidence="4" id="KW-1185">Reference proteome</keyword>
<evidence type="ECO:0000313" key="3">
    <source>
        <dbReference type="EMBL" id="KAJ7957526.1"/>
    </source>
</evidence>